<dbReference type="EMBL" id="CAJFDH010000004">
    <property type="protein sequence ID" value="CAD5221906.1"/>
    <property type="molecule type" value="Genomic_DNA"/>
</dbReference>
<dbReference type="EC" id="1.14.11.18" evidence="2"/>
<dbReference type="SUPFAM" id="SSF51197">
    <property type="entry name" value="Clavaminate synthase-like"/>
    <property type="match status" value="1"/>
</dbReference>
<dbReference type="Proteomes" id="UP000614601">
    <property type="component" value="Unassembled WGS sequence"/>
</dbReference>
<protein>
    <recommendedName>
        <fullName evidence="2">phytanoyl-CoA dioxygenase</fullName>
        <ecNumber evidence="2">1.14.11.18</ecNumber>
    </recommendedName>
    <alternativeName>
        <fullName evidence="3">Phytanic acid oxidase</fullName>
    </alternativeName>
    <alternativeName>
        <fullName evidence="4">Phytanoyl-CoA alpha-hydroxylase</fullName>
    </alternativeName>
</protein>
<evidence type="ECO:0000313" key="6">
    <source>
        <dbReference type="Proteomes" id="UP000614601"/>
    </source>
</evidence>
<dbReference type="AlphaFoldDB" id="A0A811L0U4"/>
<dbReference type="EMBL" id="CAJFCW020000004">
    <property type="protein sequence ID" value="CAG9115646.1"/>
    <property type="molecule type" value="Genomic_DNA"/>
</dbReference>
<keyword evidence="6" id="KW-1185">Reference proteome</keyword>
<evidence type="ECO:0000256" key="3">
    <source>
        <dbReference type="ARBA" id="ARBA00034921"/>
    </source>
</evidence>
<dbReference type="PANTHER" id="PTHR21308:SF1">
    <property type="entry name" value="PHYTANOYL-COA DIOXYGENASE, PEROXISOMAL"/>
    <property type="match status" value="1"/>
</dbReference>
<comment type="caution">
    <text evidence="5">The sequence shown here is derived from an EMBL/GenBank/DDBJ whole genome shotgun (WGS) entry which is preliminary data.</text>
</comment>
<dbReference type="InterPro" id="IPR047128">
    <property type="entry name" value="PhyH"/>
</dbReference>
<dbReference type="OrthoDB" id="445007at2759"/>
<dbReference type="Gene3D" id="2.60.120.620">
    <property type="entry name" value="q2cbj1_9rhob like domain"/>
    <property type="match status" value="1"/>
</dbReference>
<organism evidence="5 6">
    <name type="scientific">Bursaphelenchus okinawaensis</name>
    <dbReference type="NCBI Taxonomy" id="465554"/>
    <lineage>
        <taxon>Eukaryota</taxon>
        <taxon>Metazoa</taxon>
        <taxon>Ecdysozoa</taxon>
        <taxon>Nematoda</taxon>
        <taxon>Chromadorea</taxon>
        <taxon>Rhabditida</taxon>
        <taxon>Tylenchina</taxon>
        <taxon>Tylenchomorpha</taxon>
        <taxon>Aphelenchoidea</taxon>
        <taxon>Aphelenchoididae</taxon>
        <taxon>Bursaphelenchus</taxon>
    </lineage>
</organism>
<dbReference type="Pfam" id="PF05721">
    <property type="entry name" value="PhyH"/>
    <property type="match status" value="1"/>
</dbReference>
<dbReference type="PANTHER" id="PTHR21308">
    <property type="entry name" value="PHYTANOYL-COA ALPHA-HYDROXYLASE"/>
    <property type="match status" value="1"/>
</dbReference>
<proteinExistence type="inferred from homology"/>
<gene>
    <name evidence="5" type="ORF">BOKJ2_LOCUS9679</name>
</gene>
<evidence type="ECO:0000256" key="4">
    <source>
        <dbReference type="ARBA" id="ARBA00034924"/>
    </source>
</evidence>
<evidence type="ECO:0000313" key="5">
    <source>
        <dbReference type="EMBL" id="CAD5221906.1"/>
    </source>
</evidence>
<dbReference type="InterPro" id="IPR008775">
    <property type="entry name" value="Phytyl_CoA_dOase-like"/>
</dbReference>
<name>A0A811L0U4_9BILA</name>
<dbReference type="Proteomes" id="UP000783686">
    <property type="component" value="Unassembled WGS sequence"/>
</dbReference>
<dbReference type="GO" id="GO:0001561">
    <property type="term" value="P:fatty acid alpha-oxidation"/>
    <property type="evidence" value="ECO:0007669"/>
    <property type="project" value="InterPro"/>
</dbReference>
<comment type="similarity">
    <text evidence="1">Belongs to the PhyH family.</text>
</comment>
<evidence type="ECO:0000256" key="1">
    <source>
        <dbReference type="ARBA" id="ARBA00005830"/>
    </source>
</evidence>
<reference evidence="5" key="1">
    <citation type="submission" date="2020-09" db="EMBL/GenBank/DDBJ databases">
        <authorList>
            <person name="Kikuchi T."/>
        </authorList>
    </citation>
    <scope>NUCLEOTIDE SEQUENCE</scope>
    <source>
        <strain evidence="5">SH1</strain>
    </source>
</reference>
<sequence length="333" mass="38326">MSVQTATSVSADNRICKMEDEYKEQAAKAFYPKGNVLTPEQREFYAENGFLIVRSLLKKPELEKYRNHFQDVCKNPKILPIETLLMNDVCTAKKTKERNENTILRLQDFNNDPVFFSYCQHPVILDIVQDLIGKEKESNLMAMHTMLINKPPDLDKTLSSRHAPHQDEYFFPFGPSDYITCAWTAIDRCTKENGTLFVYPGSHKMHNQPHGYPNWEKGVNKVFQQILTFDTENNPSIDVECEPGDTVFFHPNLVHGAGPNLSDGFRKTISCHYANADECRYIDVSGTYRTSVADEVVDMFNGRYKKLGIPLARDWGHLWRMRARPVNAKRAHL</sequence>
<evidence type="ECO:0000256" key="2">
    <source>
        <dbReference type="ARBA" id="ARBA00034809"/>
    </source>
</evidence>
<dbReference type="GO" id="GO:0048244">
    <property type="term" value="F:phytanoyl-CoA dioxygenase activity"/>
    <property type="evidence" value="ECO:0007669"/>
    <property type="project" value="UniProtKB-EC"/>
</dbReference>
<accession>A0A811L0U4</accession>